<dbReference type="AlphaFoldDB" id="A0A1M7ACY0"/>
<keyword evidence="2" id="KW-1185">Reference proteome</keyword>
<dbReference type="GO" id="GO:0042601">
    <property type="term" value="C:endospore-forming forespore"/>
    <property type="evidence" value="ECO:0007669"/>
    <property type="project" value="TreeGrafter"/>
</dbReference>
<dbReference type="STRING" id="1121322.SAMN02745136_04819"/>
<gene>
    <name evidence="1" type="ORF">SAMN02745136_04819</name>
</gene>
<reference evidence="1 2" key="1">
    <citation type="submission" date="2016-11" db="EMBL/GenBank/DDBJ databases">
        <authorList>
            <person name="Jaros S."/>
            <person name="Januszkiewicz K."/>
            <person name="Wedrychowicz H."/>
        </authorList>
    </citation>
    <scope>NUCLEOTIDE SEQUENCE [LARGE SCALE GENOMIC DNA]</scope>
    <source>
        <strain evidence="1 2">DSM 15929</strain>
    </source>
</reference>
<dbReference type="Gene3D" id="3.40.50.12110">
    <property type="match status" value="1"/>
</dbReference>
<evidence type="ECO:0000313" key="1">
    <source>
        <dbReference type="EMBL" id="SHL40593.1"/>
    </source>
</evidence>
<dbReference type="SUPFAM" id="SSF102114">
    <property type="entry name" value="Radical SAM enzymes"/>
    <property type="match status" value="1"/>
</dbReference>
<dbReference type="GO" id="GO:1904047">
    <property type="term" value="F:S-adenosyl-L-methionine binding"/>
    <property type="evidence" value="ECO:0007669"/>
    <property type="project" value="TreeGrafter"/>
</dbReference>
<dbReference type="InterPro" id="IPR049539">
    <property type="entry name" value="SPL"/>
</dbReference>
<dbReference type="EMBL" id="FRAC01000032">
    <property type="protein sequence ID" value="SHL40593.1"/>
    <property type="molecule type" value="Genomic_DNA"/>
</dbReference>
<evidence type="ECO:0000313" key="2">
    <source>
        <dbReference type="Proteomes" id="UP000184386"/>
    </source>
</evidence>
<proteinExistence type="predicted"/>
<dbReference type="PANTHER" id="PTHR37822">
    <property type="entry name" value="SPORE PHOTOPRODUCT LYASE-RELATED"/>
    <property type="match status" value="1"/>
</dbReference>
<dbReference type="OrthoDB" id="9783671at2"/>
<dbReference type="RefSeq" id="WP_073279732.1">
    <property type="nucleotide sequence ID" value="NZ_FRAC01000032.1"/>
</dbReference>
<dbReference type="GO" id="GO:0051539">
    <property type="term" value="F:4 iron, 4 sulfur cluster binding"/>
    <property type="evidence" value="ECO:0007669"/>
    <property type="project" value="TreeGrafter"/>
</dbReference>
<organism evidence="1 2">
    <name type="scientific">Anaerocolumna jejuensis DSM 15929</name>
    <dbReference type="NCBI Taxonomy" id="1121322"/>
    <lineage>
        <taxon>Bacteria</taxon>
        <taxon>Bacillati</taxon>
        <taxon>Bacillota</taxon>
        <taxon>Clostridia</taxon>
        <taxon>Lachnospirales</taxon>
        <taxon>Lachnospiraceae</taxon>
        <taxon>Anaerocolumna</taxon>
    </lineage>
</organism>
<keyword evidence="1" id="KW-0456">Lyase</keyword>
<dbReference type="InterPro" id="IPR058240">
    <property type="entry name" value="rSAM_sf"/>
</dbReference>
<dbReference type="GO" id="GO:0003913">
    <property type="term" value="F:DNA photolyase activity"/>
    <property type="evidence" value="ECO:0007669"/>
    <property type="project" value="TreeGrafter"/>
</dbReference>
<dbReference type="Proteomes" id="UP000184386">
    <property type="component" value="Unassembled WGS sequence"/>
</dbReference>
<protein>
    <submittedName>
        <fullName evidence="1">Spore photoproduct lyase</fullName>
    </submittedName>
</protein>
<dbReference type="Gene3D" id="3.80.30.30">
    <property type="match status" value="1"/>
</dbReference>
<accession>A0A1M7ACY0</accession>
<name>A0A1M7ACY0_9FIRM</name>
<sequence length="342" mass="39861">MTTLRKTFYNSFFSHIYIEQEAYDYTVTRRILDRYPDAELIPVTHYKDVFNRSGQNYMEQKKSPSLILAKNRTSLIYEGAPTCQDFGNSHFYYTSCVMNCIYDCEYCYLQGMYPSANLVIFVNLEDTFNELELLLSQKDIYLCISYDTDLMALEPLLGFVKSFYDFAASHKGLTIECRTKSAAFTPLKELAPLKNFIFAWTLSPPFVQEALEHHTPALAQRLDAIDNVLSMGFPVRLCFDPLLAVKDWKEMYSAFFLEVFERIPPDKIKDASLGCFRIPKDFMKVMRKQRRDSLVLQYPYSTSSGVLSYDKALAEEILDFCNLELTKWLKEDNIYLWKETVT</sequence>
<dbReference type="Pfam" id="PF20903">
    <property type="entry name" value="SPL"/>
    <property type="match status" value="1"/>
</dbReference>
<dbReference type="PANTHER" id="PTHR37822:SF2">
    <property type="entry name" value="SPORE PHOTOPRODUCT LYASE"/>
    <property type="match status" value="1"/>
</dbReference>